<sequence>MRRRRLIALPAAAVLAAPLMLAACSSGEDVKVKVKGAYGSRPEVSFPKGKPEDGLAVKTLTGGKGPRARKKDLVIADYVGYRWNKDGKKLLASSFSSGQPGAFPMGSLVPGLEKALEGARPGARVVAKIPPKDGYGASGDSGRQVGGDDTLVYVLDVRTVYPSDATAQGANRPLNDPKLPKVGPRSGAQAPPVTVPRAKPPKTLQVRTLVKGKGPAVRKGQLLAMHYEGVFWRNGQVFNSSWAAGGPYAAQIGTGQVMKGWDQALVGQTVGSRMLVVVPPALGYGSKGLAQAGIKADDTLVFVIDLLGAH</sequence>
<proteinExistence type="inferred from homology"/>
<evidence type="ECO:0000313" key="10">
    <source>
        <dbReference type="EMBL" id="MFC6886870.1"/>
    </source>
</evidence>
<feature type="domain" description="PPIase FKBP-type" evidence="9">
    <location>
        <begin position="220"/>
        <end position="310"/>
    </location>
</feature>
<evidence type="ECO:0000256" key="7">
    <source>
        <dbReference type="SAM" id="MobiDB-lite"/>
    </source>
</evidence>
<accession>A0ABW2D0N9</accession>
<comment type="catalytic activity">
    <reaction evidence="1 5 6">
        <text>[protein]-peptidylproline (omega=180) = [protein]-peptidylproline (omega=0)</text>
        <dbReference type="Rhea" id="RHEA:16237"/>
        <dbReference type="Rhea" id="RHEA-COMP:10747"/>
        <dbReference type="Rhea" id="RHEA-COMP:10748"/>
        <dbReference type="ChEBI" id="CHEBI:83833"/>
        <dbReference type="ChEBI" id="CHEBI:83834"/>
        <dbReference type="EC" id="5.2.1.8"/>
    </reaction>
</comment>
<keyword evidence="8" id="KW-0732">Signal</keyword>
<dbReference type="InterPro" id="IPR001179">
    <property type="entry name" value="PPIase_FKBP_dom"/>
</dbReference>
<evidence type="ECO:0000256" key="6">
    <source>
        <dbReference type="RuleBase" id="RU003915"/>
    </source>
</evidence>
<dbReference type="InterPro" id="IPR046357">
    <property type="entry name" value="PPIase_dom_sf"/>
</dbReference>
<dbReference type="PROSITE" id="PS51257">
    <property type="entry name" value="PROKAR_LIPOPROTEIN"/>
    <property type="match status" value="1"/>
</dbReference>
<gene>
    <name evidence="10" type="ORF">ACFQKB_44395</name>
</gene>
<feature type="chain" id="PRO_5046242974" description="Peptidyl-prolyl cis-trans isomerase" evidence="8">
    <location>
        <begin position="23"/>
        <end position="310"/>
    </location>
</feature>
<comment type="caution">
    <text evidence="10">The sequence shown here is derived from an EMBL/GenBank/DDBJ whole genome shotgun (WGS) entry which is preliminary data.</text>
</comment>
<dbReference type="PROSITE" id="PS50059">
    <property type="entry name" value="FKBP_PPIASE"/>
    <property type="match status" value="2"/>
</dbReference>
<dbReference type="Pfam" id="PF00254">
    <property type="entry name" value="FKBP_C"/>
    <property type="match status" value="2"/>
</dbReference>
<dbReference type="RefSeq" id="WP_378064142.1">
    <property type="nucleotide sequence ID" value="NZ_JBHSXS010000061.1"/>
</dbReference>
<evidence type="ECO:0000256" key="5">
    <source>
        <dbReference type="PROSITE-ProRule" id="PRU00277"/>
    </source>
</evidence>
<dbReference type="Proteomes" id="UP001596380">
    <property type="component" value="Unassembled WGS sequence"/>
</dbReference>
<keyword evidence="11" id="KW-1185">Reference proteome</keyword>
<comment type="similarity">
    <text evidence="2 6">Belongs to the FKBP-type PPIase family.</text>
</comment>
<dbReference type="Gene3D" id="3.10.50.40">
    <property type="match status" value="2"/>
</dbReference>
<dbReference type="EC" id="5.2.1.8" evidence="6"/>
<evidence type="ECO:0000256" key="8">
    <source>
        <dbReference type="SAM" id="SignalP"/>
    </source>
</evidence>
<evidence type="ECO:0000259" key="9">
    <source>
        <dbReference type="PROSITE" id="PS50059"/>
    </source>
</evidence>
<evidence type="ECO:0000256" key="2">
    <source>
        <dbReference type="ARBA" id="ARBA00006577"/>
    </source>
</evidence>
<dbReference type="SUPFAM" id="SSF54534">
    <property type="entry name" value="FKBP-like"/>
    <property type="match status" value="2"/>
</dbReference>
<dbReference type="EMBL" id="JBHSXS010000061">
    <property type="protein sequence ID" value="MFC6886870.1"/>
    <property type="molecule type" value="Genomic_DNA"/>
</dbReference>
<organism evidence="10 11">
    <name type="scientific">Actinomadura yumaensis</name>
    <dbReference type="NCBI Taxonomy" id="111807"/>
    <lineage>
        <taxon>Bacteria</taxon>
        <taxon>Bacillati</taxon>
        <taxon>Actinomycetota</taxon>
        <taxon>Actinomycetes</taxon>
        <taxon>Streptosporangiales</taxon>
        <taxon>Thermomonosporaceae</taxon>
        <taxon>Actinomadura</taxon>
    </lineage>
</organism>
<evidence type="ECO:0000256" key="4">
    <source>
        <dbReference type="ARBA" id="ARBA00023235"/>
    </source>
</evidence>
<dbReference type="GO" id="GO:0003755">
    <property type="term" value="F:peptidyl-prolyl cis-trans isomerase activity"/>
    <property type="evidence" value="ECO:0007669"/>
    <property type="project" value="UniProtKB-EC"/>
</dbReference>
<reference evidence="11" key="1">
    <citation type="journal article" date="2019" name="Int. J. Syst. Evol. Microbiol.">
        <title>The Global Catalogue of Microorganisms (GCM) 10K type strain sequencing project: providing services to taxonomists for standard genome sequencing and annotation.</title>
        <authorList>
            <consortium name="The Broad Institute Genomics Platform"/>
            <consortium name="The Broad Institute Genome Sequencing Center for Infectious Disease"/>
            <person name="Wu L."/>
            <person name="Ma J."/>
        </authorList>
    </citation>
    <scope>NUCLEOTIDE SEQUENCE [LARGE SCALE GENOMIC DNA]</scope>
    <source>
        <strain evidence="11">JCM 3369</strain>
    </source>
</reference>
<name>A0ABW2D0N9_9ACTN</name>
<feature type="signal peptide" evidence="8">
    <location>
        <begin position="1"/>
        <end position="22"/>
    </location>
</feature>
<dbReference type="PANTHER" id="PTHR43811:SF19">
    <property type="entry name" value="39 KDA FK506-BINDING NUCLEAR PROTEIN"/>
    <property type="match status" value="1"/>
</dbReference>
<evidence type="ECO:0000256" key="3">
    <source>
        <dbReference type="ARBA" id="ARBA00023110"/>
    </source>
</evidence>
<protein>
    <recommendedName>
        <fullName evidence="6">Peptidyl-prolyl cis-trans isomerase</fullName>
        <ecNumber evidence="6">5.2.1.8</ecNumber>
    </recommendedName>
</protein>
<evidence type="ECO:0000256" key="1">
    <source>
        <dbReference type="ARBA" id="ARBA00000971"/>
    </source>
</evidence>
<keyword evidence="10" id="KW-0670">Pyruvate</keyword>
<keyword evidence="4 5" id="KW-0413">Isomerase</keyword>
<feature type="region of interest" description="Disordered" evidence="7">
    <location>
        <begin position="166"/>
        <end position="199"/>
    </location>
</feature>
<keyword evidence="3 5" id="KW-0697">Rotamase</keyword>
<feature type="domain" description="PPIase FKBP-type" evidence="9">
    <location>
        <begin position="71"/>
        <end position="161"/>
    </location>
</feature>
<dbReference type="PANTHER" id="PTHR43811">
    <property type="entry name" value="FKBP-TYPE PEPTIDYL-PROLYL CIS-TRANS ISOMERASE FKPA"/>
    <property type="match status" value="1"/>
</dbReference>
<evidence type="ECO:0000313" key="11">
    <source>
        <dbReference type="Proteomes" id="UP001596380"/>
    </source>
</evidence>